<dbReference type="Gene3D" id="3.20.20.140">
    <property type="entry name" value="Metal-dependent hydrolases"/>
    <property type="match status" value="1"/>
</dbReference>
<evidence type="ECO:0000313" key="3">
    <source>
        <dbReference type="Proteomes" id="UP000284841"/>
    </source>
</evidence>
<proteinExistence type="predicted"/>
<dbReference type="InterPro" id="IPR011059">
    <property type="entry name" value="Metal-dep_hydrolase_composite"/>
</dbReference>
<evidence type="ECO:0000313" key="2">
    <source>
        <dbReference type="EMBL" id="RHJ89540.1"/>
    </source>
</evidence>
<keyword evidence="2" id="KW-0378">Hydrolase</keyword>
<dbReference type="InterPro" id="IPR032466">
    <property type="entry name" value="Metal_Hydrolase"/>
</dbReference>
<dbReference type="EMBL" id="QRMS01000001">
    <property type="protein sequence ID" value="RHJ89540.1"/>
    <property type="molecule type" value="Genomic_DNA"/>
</dbReference>
<keyword evidence="3" id="KW-1185">Reference proteome</keyword>
<comment type="caution">
    <text evidence="2">The sequence shown here is derived from an EMBL/GenBank/DDBJ whole genome shotgun (WGS) entry which is preliminary data.</text>
</comment>
<name>A0A415E791_9FIRM</name>
<evidence type="ECO:0000259" key="1">
    <source>
        <dbReference type="Pfam" id="PF07969"/>
    </source>
</evidence>
<gene>
    <name evidence="2" type="ORF">DW099_02915</name>
</gene>
<dbReference type="Proteomes" id="UP000284841">
    <property type="component" value="Unassembled WGS sequence"/>
</dbReference>
<protein>
    <submittedName>
        <fullName evidence="2">Amidohydrolase</fullName>
    </submittedName>
</protein>
<dbReference type="OrthoDB" id="9767366at2"/>
<dbReference type="Gene3D" id="2.30.40.10">
    <property type="entry name" value="Urease, subunit C, domain 1"/>
    <property type="match status" value="1"/>
</dbReference>
<dbReference type="Pfam" id="PF07969">
    <property type="entry name" value="Amidohydro_3"/>
    <property type="match status" value="1"/>
</dbReference>
<dbReference type="SUPFAM" id="SSF51556">
    <property type="entry name" value="Metallo-dependent hydrolases"/>
    <property type="match status" value="1"/>
</dbReference>
<dbReference type="GO" id="GO:0016810">
    <property type="term" value="F:hydrolase activity, acting on carbon-nitrogen (but not peptide) bonds"/>
    <property type="evidence" value="ECO:0007669"/>
    <property type="project" value="InterPro"/>
</dbReference>
<dbReference type="AlphaFoldDB" id="A0A415E791"/>
<dbReference type="STRING" id="1776384.GCA_900086585_02890"/>
<feature type="domain" description="Amidohydrolase 3" evidence="1">
    <location>
        <begin position="49"/>
        <end position="502"/>
    </location>
</feature>
<reference evidence="2 3" key="1">
    <citation type="submission" date="2018-08" db="EMBL/GenBank/DDBJ databases">
        <title>A genome reference for cultivated species of the human gut microbiota.</title>
        <authorList>
            <person name="Zou Y."/>
            <person name="Xue W."/>
            <person name="Luo G."/>
        </authorList>
    </citation>
    <scope>NUCLEOTIDE SEQUENCE [LARGE SCALE GENOMIC DNA]</scope>
    <source>
        <strain evidence="2 3">AM07-24</strain>
    </source>
</reference>
<dbReference type="PANTHER" id="PTHR22642">
    <property type="entry name" value="IMIDAZOLONEPROPIONASE"/>
    <property type="match status" value="1"/>
</dbReference>
<dbReference type="SUPFAM" id="SSF51338">
    <property type="entry name" value="Composite domain of metallo-dependent hydrolases"/>
    <property type="match status" value="1"/>
</dbReference>
<dbReference type="RefSeq" id="WP_118333652.1">
    <property type="nucleotide sequence ID" value="NZ_AP025567.1"/>
</dbReference>
<accession>A0A415E791</accession>
<sequence>MDYILYNGNFISMEGEKARYGAVAVCGDKIVHTYGDRDQFPKRCFGAKMIDLAGRTVLPGFIDSNIHMVQSGLLQYCIKINAETKEEFLQLLKARALEFEDGELVWCIGYNEETIDVNRWDLDKVSSSHPIVVSRTEFHKTVVNTTAYNMLQIPRSVSGVIRDEKGMPTGVLRGEASGFARRKLYTNFVSDDLRRKAVRDMEREAFRYGITTVNAMEGGAFFSGRDIDIVDDYAKNSALSILLFPQTMDVARMIEMGLSRIGGNIYLDGSIGSKNAALAGNYKDCNHNGTLYYSQDDVNQFVLEAHAAGLQIALSCIGPRAIDQALTAFSSAFEAVGAGNHRHRLELFVLPTSDQIENAIALGLILSMRPNYDALWGGSQGMYAANMGSGWQSCNPVGQVIKQGGIVCGGSEYSVTPLNPLTSIRSCLLHSQETQRISLYEAFKTYTVNGAYANFAETSIGQIREGFQADLVVLDEDPFAVSPQDLGSIGITMTMKNGQIVYSKGEAEWK</sequence>
<dbReference type="PANTHER" id="PTHR22642:SF22">
    <property type="entry name" value="EXOENZYMES REGULATORY PROTEIN AEPA"/>
    <property type="match status" value="1"/>
</dbReference>
<organism evidence="2 3">
    <name type="scientific">Emergencia timonensis</name>
    <dbReference type="NCBI Taxonomy" id="1776384"/>
    <lineage>
        <taxon>Bacteria</taxon>
        <taxon>Bacillati</taxon>
        <taxon>Bacillota</taxon>
        <taxon>Clostridia</taxon>
        <taxon>Peptostreptococcales</taxon>
        <taxon>Anaerovoracaceae</taxon>
        <taxon>Emergencia</taxon>
    </lineage>
</organism>
<dbReference type="Gene3D" id="3.10.310.70">
    <property type="match status" value="1"/>
</dbReference>
<dbReference type="InterPro" id="IPR013108">
    <property type="entry name" value="Amidohydro_3"/>
</dbReference>